<organism evidence="1 2">
    <name type="scientific">Burkholderia singularis</name>
    <dbReference type="NCBI Taxonomy" id="1503053"/>
    <lineage>
        <taxon>Bacteria</taxon>
        <taxon>Pseudomonadati</taxon>
        <taxon>Pseudomonadota</taxon>
        <taxon>Betaproteobacteria</taxon>
        <taxon>Burkholderiales</taxon>
        <taxon>Burkholderiaceae</taxon>
        <taxon>Burkholderia</taxon>
        <taxon>pseudomallei group</taxon>
    </lineage>
</organism>
<dbReference type="EMBL" id="FXAN01000043">
    <property type="protein sequence ID" value="SMF99678.1"/>
    <property type="molecule type" value="Genomic_DNA"/>
</dbReference>
<sequence length="50" mass="5032">MIGAPHARGYACSDEAGPGVIRDQIAIGGRAIAGFESRASAAVLIHLVAN</sequence>
<protein>
    <submittedName>
        <fullName evidence="1">Uncharacterized protein</fullName>
    </submittedName>
</protein>
<dbReference type="AlphaFoldDB" id="A0A238H3A2"/>
<evidence type="ECO:0000313" key="1">
    <source>
        <dbReference type="EMBL" id="SMF99678.1"/>
    </source>
</evidence>
<name>A0A238H3A2_9BURK</name>
<proteinExistence type="predicted"/>
<evidence type="ECO:0000313" key="2">
    <source>
        <dbReference type="Proteomes" id="UP000198460"/>
    </source>
</evidence>
<dbReference type="Proteomes" id="UP000198460">
    <property type="component" value="Unassembled WGS sequence"/>
</dbReference>
<accession>A0A238H3A2</accession>
<reference evidence="1 2" key="1">
    <citation type="submission" date="2017-04" db="EMBL/GenBank/DDBJ databases">
        <authorList>
            <person name="Afonso C.L."/>
            <person name="Miller P.J."/>
            <person name="Scott M.A."/>
            <person name="Spackman E."/>
            <person name="Goraichik I."/>
            <person name="Dimitrov K.M."/>
            <person name="Suarez D.L."/>
            <person name="Swayne D.E."/>
        </authorList>
    </citation>
    <scope>NUCLEOTIDE SEQUENCE [LARGE SCALE GENOMIC DNA]</scope>
    <source>
        <strain evidence="1">LMG 28154</strain>
    </source>
</reference>
<gene>
    <name evidence="1" type="ORF">BSIN_2862</name>
</gene>